<keyword evidence="6" id="KW-1185">Reference proteome</keyword>
<feature type="chain" id="PRO_5009446672" description="Chitin-binding type-1 domain-containing protein" evidence="3">
    <location>
        <begin position="21"/>
        <end position="111"/>
    </location>
</feature>
<comment type="caution">
    <text evidence="2">Lacks conserved residue(s) required for the propagation of feature annotation.</text>
</comment>
<dbReference type="InParanoid" id="A0A1E1L128"/>
<dbReference type="Gene3D" id="3.30.60.10">
    <property type="entry name" value="Endochitinase-like"/>
    <property type="match status" value="1"/>
</dbReference>
<evidence type="ECO:0000259" key="4">
    <source>
        <dbReference type="PROSITE" id="PS50941"/>
    </source>
</evidence>
<dbReference type="SMART" id="SM00270">
    <property type="entry name" value="ChtBD1"/>
    <property type="match status" value="2"/>
</dbReference>
<evidence type="ECO:0000256" key="1">
    <source>
        <dbReference type="ARBA" id="ARBA00022669"/>
    </source>
</evidence>
<feature type="disulfide bond" evidence="2">
    <location>
        <begin position="68"/>
        <end position="80"/>
    </location>
</feature>
<dbReference type="SUPFAM" id="SSF57016">
    <property type="entry name" value="Plant lectins/antimicrobial peptides"/>
    <property type="match status" value="1"/>
</dbReference>
<keyword evidence="3" id="KW-0732">Signal</keyword>
<protein>
    <recommendedName>
        <fullName evidence="4">Chitin-binding type-1 domain-containing protein</fullName>
    </recommendedName>
</protein>
<organism evidence="5 6">
    <name type="scientific">Rhynchosporium graminicola</name>
    <dbReference type="NCBI Taxonomy" id="2792576"/>
    <lineage>
        <taxon>Eukaryota</taxon>
        <taxon>Fungi</taxon>
        <taxon>Dikarya</taxon>
        <taxon>Ascomycota</taxon>
        <taxon>Pezizomycotina</taxon>
        <taxon>Leotiomycetes</taxon>
        <taxon>Helotiales</taxon>
        <taxon>Ploettnerulaceae</taxon>
        <taxon>Rhynchosporium</taxon>
    </lineage>
</organism>
<feature type="domain" description="Chitin-binding type-1" evidence="4">
    <location>
        <begin position="51"/>
        <end position="97"/>
    </location>
</feature>
<reference evidence="6" key="1">
    <citation type="submission" date="2016-03" db="EMBL/GenBank/DDBJ databases">
        <authorList>
            <person name="Ploux O."/>
        </authorList>
    </citation>
    <scope>NUCLEOTIDE SEQUENCE [LARGE SCALE GENOMIC DNA]</scope>
    <source>
        <strain evidence="6">UK7</strain>
    </source>
</reference>
<dbReference type="STRING" id="914237.A0A1E1L128"/>
<feature type="disulfide bond" evidence="2">
    <location>
        <begin position="73"/>
        <end position="87"/>
    </location>
</feature>
<keyword evidence="1 2" id="KW-0147">Chitin-binding</keyword>
<evidence type="ECO:0000313" key="5">
    <source>
        <dbReference type="EMBL" id="CZT04217.1"/>
    </source>
</evidence>
<dbReference type="CDD" id="cd00035">
    <property type="entry name" value="ChtBD1"/>
    <property type="match status" value="1"/>
</dbReference>
<keyword evidence="2" id="KW-1015">Disulfide bond</keyword>
<accession>A0A1E1L128</accession>
<evidence type="ECO:0000256" key="3">
    <source>
        <dbReference type="SAM" id="SignalP"/>
    </source>
</evidence>
<gene>
    <name evidence="5" type="ORF">RCO7_14769</name>
</gene>
<dbReference type="InterPro" id="IPR018371">
    <property type="entry name" value="Chitin-binding_1_CS"/>
</dbReference>
<dbReference type="Proteomes" id="UP000178129">
    <property type="component" value="Unassembled WGS sequence"/>
</dbReference>
<dbReference type="PROSITE" id="PS00026">
    <property type="entry name" value="CHIT_BIND_I_1"/>
    <property type="match status" value="1"/>
</dbReference>
<comment type="caution">
    <text evidence="5">The sequence shown here is derived from an EMBL/GenBank/DDBJ whole genome shotgun (WGS) entry which is preliminary data.</text>
</comment>
<evidence type="ECO:0000313" key="6">
    <source>
        <dbReference type="Proteomes" id="UP000178129"/>
    </source>
</evidence>
<dbReference type="PROSITE" id="PS50941">
    <property type="entry name" value="CHIT_BIND_I_2"/>
    <property type="match status" value="1"/>
</dbReference>
<proteinExistence type="predicted"/>
<dbReference type="AlphaFoldDB" id="A0A1E1L128"/>
<feature type="signal peptide" evidence="3">
    <location>
        <begin position="1"/>
        <end position="20"/>
    </location>
</feature>
<dbReference type="EMBL" id="FJUW01000031">
    <property type="protein sequence ID" value="CZT04217.1"/>
    <property type="molecule type" value="Genomic_DNA"/>
</dbReference>
<name>A0A1E1L128_9HELO</name>
<dbReference type="InterPro" id="IPR036861">
    <property type="entry name" value="Endochitinase-like_sf"/>
</dbReference>
<sequence>MYISPLAILASASLISRTLSSPLVSSPEIAGRQLGACVAGVCAPGLCCSKWGYCGQLGSCAGGIGGTCAPGLCCSKYGYCGVGNGYCPSTPPTNCGTTGWNTNDQLPALGT</sequence>
<dbReference type="GO" id="GO:0008061">
    <property type="term" value="F:chitin binding"/>
    <property type="evidence" value="ECO:0007669"/>
    <property type="project" value="UniProtKB-UniRule"/>
</dbReference>
<evidence type="ECO:0000256" key="2">
    <source>
        <dbReference type="PROSITE-ProRule" id="PRU00261"/>
    </source>
</evidence>
<dbReference type="InterPro" id="IPR001002">
    <property type="entry name" value="Chitin-bd_1"/>
</dbReference>